<organism evidence="2 3">
    <name type="scientific">Mycolicibacterium vanbaalenii</name>
    <name type="common">Mycobacterium vanbaalenii</name>
    <dbReference type="NCBI Taxonomy" id="110539"/>
    <lineage>
        <taxon>Bacteria</taxon>
        <taxon>Bacillati</taxon>
        <taxon>Actinomycetota</taxon>
        <taxon>Actinomycetes</taxon>
        <taxon>Mycobacteriales</taxon>
        <taxon>Mycobacteriaceae</taxon>
        <taxon>Mycolicibacterium</taxon>
    </lineage>
</organism>
<reference evidence="2 3" key="1">
    <citation type="submission" date="2019-11" db="EMBL/GenBank/DDBJ databases">
        <authorList>
            <person name="Holert J."/>
        </authorList>
    </citation>
    <scope>NUCLEOTIDE SEQUENCE [LARGE SCALE GENOMIC DNA]</scope>
    <source>
        <strain evidence="2">BC8_1</strain>
    </source>
</reference>
<dbReference type="PANTHER" id="PTHR43591">
    <property type="entry name" value="METHYLTRANSFERASE"/>
    <property type="match status" value="1"/>
</dbReference>
<dbReference type="InterPro" id="IPR013216">
    <property type="entry name" value="Methyltransf_11"/>
</dbReference>
<dbReference type="SUPFAM" id="SSF53335">
    <property type="entry name" value="S-adenosyl-L-methionine-dependent methyltransferases"/>
    <property type="match status" value="1"/>
</dbReference>
<evidence type="ECO:0000313" key="2">
    <source>
        <dbReference type="EMBL" id="CAA0130369.1"/>
    </source>
</evidence>
<keyword evidence="3" id="KW-1185">Reference proteome</keyword>
<keyword evidence="2" id="KW-0808">Transferase</keyword>
<accession>A0A5S9R517</accession>
<dbReference type="RefSeq" id="WP_159233666.1">
    <property type="nucleotide sequence ID" value="NZ_CACSIP010000039.1"/>
</dbReference>
<dbReference type="Pfam" id="PF08241">
    <property type="entry name" value="Methyltransf_11"/>
    <property type="match status" value="1"/>
</dbReference>
<dbReference type="GO" id="GO:0032259">
    <property type="term" value="P:methylation"/>
    <property type="evidence" value="ECO:0007669"/>
    <property type="project" value="UniProtKB-KW"/>
</dbReference>
<sequence length="206" mass="21477">MSDESAPPAVNHHGDHPGFAGITGTLFGVMFLLTGRGNARLAADLAQVTAADHVVDVGCGPGTAARTAARRGARVTGVDPASSLLRLARAVTRADATITWAEGTAESLPVPDASATVLWALATVHHWQDVTKALAEAHRVLAPGGRLLAVERQSPPNATGFASHGWTAEQAESFAALCRSSGLVDVQVRSDRVGRRDVWVVRGTRP</sequence>
<dbReference type="Gene3D" id="3.40.50.150">
    <property type="entry name" value="Vaccinia Virus protein VP39"/>
    <property type="match status" value="1"/>
</dbReference>
<evidence type="ECO:0000259" key="1">
    <source>
        <dbReference type="Pfam" id="PF08241"/>
    </source>
</evidence>
<dbReference type="EMBL" id="CACSIP010000039">
    <property type="protein sequence ID" value="CAA0130369.1"/>
    <property type="molecule type" value="Genomic_DNA"/>
</dbReference>
<dbReference type="Proteomes" id="UP000430146">
    <property type="component" value="Unassembled WGS sequence"/>
</dbReference>
<dbReference type="AlphaFoldDB" id="A0A5S9R517"/>
<dbReference type="EC" id="2.1.1.-" evidence="2"/>
<dbReference type="InterPro" id="IPR029063">
    <property type="entry name" value="SAM-dependent_MTases_sf"/>
</dbReference>
<protein>
    <submittedName>
        <fullName evidence="2">Putative methyltransferase YcgJ</fullName>
        <ecNumber evidence="2">2.1.1.-</ecNumber>
    </submittedName>
</protein>
<evidence type="ECO:0000313" key="3">
    <source>
        <dbReference type="Proteomes" id="UP000430146"/>
    </source>
</evidence>
<feature type="domain" description="Methyltransferase type 11" evidence="1">
    <location>
        <begin position="55"/>
        <end position="148"/>
    </location>
</feature>
<name>A0A5S9R517_MYCVN</name>
<dbReference type="GO" id="GO:0008757">
    <property type="term" value="F:S-adenosylmethionine-dependent methyltransferase activity"/>
    <property type="evidence" value="ECO:0007669"/>
    <property type="project" value="InterPro"/>
</dbReference>
<proteinExistence type="predicted"/>
<keyword evidence="2" id="KW-0489">Methyltransferase</keyword>
<gene>
    <name evidence="2" type="primary">ycgJ</name>
    <name evidence="2" type="ORF">AELLOGFF_05714</name>
</gene>
<dbReference type="PANTHER" id="PTHR43591:SF24">
    <property type="entry name" value="2-METHOXY-6-POLYPRENYL-1,4-BENZOQUINOL METHYLASE, MITOCHONDRIAL"/>
    <property type="match status" value="1"/>
</dbReference>
<dbReference type="CDD" id="cd02440">
    <property type="entry name" value="AdoMet_MTases"/>
    <property type="match status" value="1"/>
</dbReference>
<dbReference type="OrthoDB" id="4571118at2"/>